<dbReference type="GO" id="GO:0015658">
    <property type="term" value="F:branched-chain amino acid transmembrane transporter activity"/>
    <property type="evidence" value="ECO:0007669"/>
    <property type="project" value="InterPro"/>
</dbReference>
<feature type="transmembrane region" description="Helical" evidence="6">
    <location>
        <begin position="59"/>
        <end position="78"/>
    </location>
</feature>
<dbReference type="AlphaFoldDB" id="A0A174M5Q1"/>
<dbReference type="InterPro" id="IPR043428">
    <property type="entry name" value="LivM-like"/>
</dbReference>
<evidence type="ECO:0000313" key="8">
    <source>
        <dbReference type="EMBL" id="OUP69600.1"/>
    </source>
</evidence>
<evidence type="ECO:0000256" key="4">
    <source>
        <dbReference type="ARBA" id="ARBA00022989"/>
    </source>
</evidence>
<accession>A0A174M5Q1</accession>
<dbReference type="CDD" id="cd06581">
    <property type="entry name" value="TM_PBP1_LivM_like"/>
    <property type="match status" value="1"/>
</dbReference>
<evidence type="ECO:0000256" key="2">
    <source>
        <dbReference type="ARBA" id="ARBA00022475"/>
    </source>
</evidence>
<sequence>MKKIRILRGTLLVTLALAAYLVLPNHLGKYMMTVMNSALIYFVVCLGIQVILGMGGMVSFAAISFMGVGAYATAIFSMRAGLPILLSVAGAMVISALFALLIGMVLLRLKGTFFTFSTVALVQITYSVFNNWRAVTGGPDGIAGVPNFSIGGLQAKTSDQNYLVLLTAAILCALVVVRLRKTNLGRALSSVRDNEIAAQVMGVNVYKTKVTAFVIAAIFAGLGGALMTHTNHFVGASSFTFDQSTTFVIMAMLGGVTSTPGVFVGTLLITMLPEWLKPLQEYIRLFYGLGVMLLMVFMPMGLAGLYRKIAGQVRERLHLGYKTRIGAGGQAEV</sequence>
<evidence type="ECO:0000256" key="5">
    <source>
        <dbReference type="ARBA" id="ARBA00023136"/>
    </source>
</evidence>
<dbReference type="EMBL" id="CZBE01000002">
    <property type="protein sequence ID" value="CUP31762.1"/>
    <property type="molecule type" value="Genomic_DNA"/>
</dbReference>
<feature type="transmembrane region" description="Helical" evidence="6">
    <location>
        <begin position="34"/>
        <end position="52"/>
    </location>
</feature>
<evidence type="ECO:0000313" key="10">
    <source>
        <dbReference type="Proteomes" id="UP000196386"/>
    </source>
</evidence>
<dbReference type="OrthoDB" id="9789927at2"/>
<reference evidence="7 9" key="1">
    <citation type="submission" date="2015-09" db="EMBL/GenBank/DDBJ databases">
        <authorList>
            <consortium name="Pathogen Informatics"/>
        </authorList>
    </citation>
    <scope>NUCLEOTIDE SEQUENCE [LARGE SCALE GENOMIC DNA]</scope>
    <source>
        <strain evidence="7 9">2789STDY5834939</strain>
    </source>
</reference>
<dbReference type="Proteomes" id="UP000196386">
    <property type="component" value="Unassembled WGS sequence"/>
</dbReference>
<feature type="transmembrane region" description="Helical" evidence="6">
    <location>
        <begin position="285"/>
        <end position="306"/>
    </location>
</feature>
<dbReference type="RefSeq" id="WP_006876382.1">
    <property type="nucleotide sequence ID" value="NZ_CABIWA010000001.1"/>
</dbReference>
<evidence type="ECO:0000256" key="1">
    <source>
        <dbReference type="ARBA" id="ARBA00004651"/>
    </source>
</evidence>
<dbReference type="EMBL" id="NFKP01000008">
    <property type="protein sequence ID" value="OUP69600.1"/>
    <property type="molecule type" value="Genomic_DNA"/>
</dbReference>
<proteinExistence type="predicted"/>
<feature type="transmembrane region" description="Helical" evidence="6">
    <location>
        <begin position="247"/>
        <end position="273"/>
    </location>
</feature>
<dbReference type="GO" id="GO:0005886">
    <property type="term" value="C:plasma membrane"/>
    <property type="evidence" value="ECO:0007669"/>
    <property type="project" value="UniProtKB-SubCell"/>
</dbReference>
<evidence type="ECO:0000313" key="9">
    <source>
        <dbReference type="Proteomes" id="UP000095765"/>
    </source>
</evidence>
<keyword evidence="4 6" id="KW-1133">Transmembrane helix</keyword>
<dbReference type="Pfam" id="PF02653">
    <property type="entry name" value="BPD_transp_2"/>
    <property type="match status" value="1"/>
</dbReference>
<comment type="subcellular location">
    <subcellularLocation>
        <location evidence="1">Cell membrane</location>
        <topology evidence="1">Multi-pass membrane protein</topology>
    </subcellularLocation>
</comment>
<evidence type="ECO:0000256" key="3">
    <source>
        <dbReference type="ARBA" id="ARBA00022692"/>
    </source>
</evidence>
<gene>
    <name evidence="8" type="ORF">B5F11_08105</name>
    <name evidence="7" type="ORF">ERS852551_00442</name>
</gene>
<reference evidence="10" key="2">
    <citation type="submission" date="2017-04" db="EMBL/GenBank/DDBJ databases">
        <title>Function of individual gut microbiota members based on whole genome sequencing of pure cultures obtained from chicken caecum.</title>
        <authorList>
            <person name="Medvecky M."/>
            <person name="Cejkova D."/>
            <person name="Polansky O."/>
            <person name="Karasova D."/>
            <person name="Kubasova T."/>
            <person name="Cizek A."/>
            <person name="Rychlik I."/>
        </authorList>
    </citation>
    <scope>NUCLEOTIDE SEQUENCE [LARGE SCALE GENOMIC DNA]</scope>
    <source>
        <strain evidence="10">An175</strain>
    </source>
</reference>
<dbReference type="GeneID" id="72464712"/>
<reference evidence="8" key="3">
    <citation type="journal article" date="2018" name="BMC Genomics">
        <title>Whole genome sequencing and function prediction of 133 gut anaerobes isolated from chicken caecum in pure cultures.</title>
        <authorList>
            <person name="Medvecky M."/>
            <person name="Cejkova D."/>
            <person name="Polansky O."/>
            <person name="Karasova D."/>
            <person name="Kubasova T."/>
            <person name="Cizek A."/>
            <person name="Rychlik I."/>
        </authorList>
    </citation>
    <scope>NUCLEOTIDE SEQUENCE</scope>
    <source>
        <strain evidence="8">An175</strain>
    </source>
</reference>
<keyword evidence="5 6" id="KW-0472">Membrane</keyword>
<feature type="transmembrane region" description="Helical" evidence="6">
    <location>
        <begin position="210"/>
        <end position="227"/>
    </location>
</feature>
<feature type="transmembrane region" description="Helical" evidence="6">
    <location>
        <begin position="162"/>
        <end position="179"/>
    </location>
</feature>
<evidence type="ECO:0000313" key="7">
    <source>
        <dbReference type="EMBL" id="CUP31762.1"/>
    </source>
</evidence>
<evidence type="ECO:0000256" key="6">
    <source>
        <dbReference type="SAM" id="Phobius"/>
    </source>
</evidence>
<name>A0A174M5Q1_9FIRM</name>
<keyword evidence="3 6" id="KW-0812">Transmembrane</keyword>
<organism evidence="7 9">
    <name type="scientific">Anaerotruncus colihominis</name>
    <dbReference type="NCBI Taxonomy" id="169435"/>
    <lineage>
        <taxon>Bacteria</taxon>
        <taxon>Bacillati</taxon>
        <taxon>Bacillota</taxon>
        <taxon>Clostridia</taxon>
        <taxon>Eubacteriales</taxon>
        <taxon>Oscillospiraceae</taxon>
        <taxon>Anaerotruncus</taxon>
    </lineage>
</organism>
<dbReference type="PANTHER" id="PTHR30482:SF10">
    <property type="entry name" value="HIGH-AFFINITY BRANCHED-CHAIN AMINO ACID TRANSPORT PROTEIN BRAE"/>
    <property type="match status" value="1"/>
</dbReference>
<dbReference type="PANTHER" id="PTHR30482">
    <property type="entry name" value="HIGH-AFFINITY BRANCHED-CHAIN AMINO ACID TRANSPORT SYSTEM PERMEASE"/>
    <property type="match status" value="1"/>
</dbReference>
<protein>
    <submittedName>
        <fullName evidence="8">Branched-chain amino acid ABC transporter permease</fullName>
    </submittedName>
    <submittedName>
        <fullName evidence="7">Leucine/isoleucine/valine transporter permease subunit</fullName>
    </submittedName>
</protein>
<keyword evidence="2" id="KW-1003">Cell membrane</keyword>
<dbReference type="Proteomes" id="UP000095765">
    <property type="component" value="Unassembled WGS sequence"/>
</dbReference>
<feature type="transmembrane region" description="Helical" evidence="6">
    <location>
        <begin position="84"/>
        <end position="106"/>
    </location>
</feature>
<dbReference type="InterPro" id="IPR001851">
    <property type="entry name" value="ABC_transp_permease"/>
</dbReference>